<dbReference type="InterPro" id="IPR037523">
    <property type="entry name" value="VOC_core"/>
</dbReference>
<dbReference type="CDD" id="cd07247">
    <property type="entry name" value="SgaA_N_like"/>
    <property type="match status" value="1"/>
</dbReference>
<comment type="caution">
    <text evidence="2">The sequence shown here is derived from an EMBL/GenBank/DDBJ whole genome shotgun (WGS) entry which is preliminary data.</text>
</comment>
<dbReference type="PANTHER" id="PTHR33993:SF2">
    <property type="entry name" value="VOC DOMAIN-CONTAINING PROTEIN"/>
    <property type="match status" value="1"/>
</dbReference>
<organism evidence="2 3">
    <name type="scientific">Splendidivirga corallicola</name>
    <dbReference type="NCBI Taxonomy" id="3051826"/>
    <lineage>
        <taxon>Bacteria</taxon>
        <taxon>Pseudomonadati</taxon>
        <taxon>Bacteroidota</taxon>
        <taxon>Cytophagia</taxon>
        <taxon>Cytophagales</taxon>
        <taxon>Splendidivirgaceae</taxon>
        <taxon>Splendidivirga</taxon>
    </lineage>
</organism>
<sequence>MASRILHFEIPSENPEKSMIFYSAVFGWEFNQWGEQEYWLAKTGEDNVPGINGAIAKKREPNQPIINTLDVKDLDATAKAIESNGGQVVVPKMAIPTIGWLIYFQDPEGYVHGAMQADPDAK</sequence>
<dbReference type="InterPro" id="IPR004360">
    <property type="entry name" value="Glyas_Fos-R_dOase_dom"/>
</dbReference>
<evidence type="ECO:0000259" key="1">
    <source>
        <dbReference type="PROSITE" id="PS51819"/>
    </source>
</evidence>
<name>A0ABT8KL72_9BACT</name>
<dbReference type="RefSeq" id="WP_346751502.1">
    <property type="nucleotide sequence ID" value="NZ_JAUJEA010000003.1"/>
</dbReference>
<dbReference type="InterPro" id="IPR029068">
    <property type="entry name" value="Glyas_Bleomycin-R_OHBP_Dase"/>
</dbReference>
<dbReference type="Gene3D" id="3.10.180.10">
    <property type="entry name" value="2,3-Dihydroxybiphenyl 1,2-Dioxygenase, domain 1"/>
    <property type="match status" value="1"/>
</dbReference>
<dbReference type="Proteomes" id="UP001172082">
    <property type="component" value="Unassembled WGS sequence"/>
</dbReference>
<dbReference type="EMBL" id="JAUJEA010000003">
    <property type="protein sequence ID" value="MDN5201472.1"/>
    <property type="molecule type" value="Genomic_DNA"/>
</dbReference>
<evidence type="ECO:0000313" key="2">
    <source>
        <dbReference type="EMBL" id="MDN5201472.1"/>
    </source>
</evidence>
<feature type="domain" description="VOC" evidence="1">
    <location>
        <begin position="4"/>
        <end position="117"/>
    </location>
</feature>
<dbReference type="PROSITE" id="PS51819">
    <property type="entry name" value="VOC"/>
    <property type="match status" value="1"/>
</dbReference>
<gene>
    <name evidence="2" type="ORF">QQ008_08870</name>
</gene>
<dbReference type="InterPro" id="IPR052164">
    <property type="entry name" value="Anthracycline_SecMetBiosynth"/>
</dbReference>
<reference evidence="2" key="1">
    <citation type="submission" date="2023-06" db="EMBL/GenBank/DDBJ databases">
        <title>Genomic of Parafulvivirga corallium.</title>
        <authorList>
            <person name="Wang G."/>
        </authorList>
    </citation>
    <scope>NUCLEOTIDE SEQUENCE</scope>
    <source>
        <strain evidence="2">BMA10</strain>
    </source>
</reference>
<protein>
    <submittedName>
        <fullName evidence="2">VOC family protein</fullName>
    </submittedName>
</protein>
<dbReference type="SUPFAM" id="SSF54593">
    <property type="entry name" value="Glyoxalase/Bleomycin resistance protein/Dihydroxybiphenyl dioxygenase"/>
    <property type="match status" value="1"/>
</dbReference>
<keyword evidence="3" id="KW-1185">Reference proteome</keyword>
<dbReference type="PANTHER" id="PTHR33993">
    <property type="entry name" value="GLYOXALASE-RELATED"/>
    <property type="match status" value="1"/>
</dbReference>
<evidence type="ECO:0000313" key="3">
    <source>
        <dbReference type="Proteomes" id="UP001172082"/>
    </source>
</evidence>
<dbReference type="Pfam" id="PF00903">
    <property type="entry name" value="Glyoxalase"/>
    <property type="match status" value="1"/>
</dbReference>
<proteinExistence type="predicted"/>
<accession>A0ABT8KL72</accession>